<dbReference type="Pfam" id="PF05926">
    <property type="entry name" value="Phage_GPL"/>
    <property type="match status" value="1"/>
</dbReference>
<dbReference type="Proteomes" id="UP000293154">
    <property type="component" value="Chromosome"/>
</dbReference>
<accession>A0A411WMB0</accession>
<sequence length="162" mass="18275">MSLIATEPVRSETEPEPNDGDSVVTSSAFWPVISLKALRKSMKIDGQVTTDRLMSRTIEAVVNVNNQLKDWKWNQESDGYCSLVNVPAELVNGESEKVWRYKNAVYSLTKALLIEGHRDIDTTREGEKHAIALSTQIDTLWRDVNWSVSDIQDKNRGIAELV</sequence>
<feature type="region of interest" description="Disordered" evidence="1">
    <location>
        <begin position="1"/>
        <end position="23"/>
    </location>
</feature>
<dbReference type="OrthoDB" id="6312934at2"/>
<dbReference type="KEGG" id="prag:EKN56_13665"/>
<protein>
    <submittedName>
        <fullName evidence="2">Head completion/stabilization protein</fullName>
    </submittedName>
</protein>
<gene>
    <name evidence="2" type="ORF">EKN56_13665</name>
</gene>
<dbReference type="EMBL" id="CP034752">
    <property type="protein sequence ID" value="QBH97354.1"/>
    <property type="molecule type" value="Genomic_DNA"/>
</dbReference>
<keyword evidence="3" id="KW-1185">Reference proteome</keyword>
<reference evidence="2 3" key="1">
    <citation type="submission" date="2019-03" db="EMBL/GenBank/DDBJ databases">
        <title>Pragia sp. nov. isolated from the gut tract of Carduelis flavirostris.</title>
        <authorList>
            <person name="Ge Y."/>
        </authorList>
    </citation>
    <scope>NUCLEOTIDE SEQUENCE [LARGE SCALE GENOMIC DNA]</scope>
    <source>
        <strain evidence="2 3">CF-458</strain>
    </source>
</reference>
<organism evidence="2 3">
    <name type="scientific">Limnobaculum zhutongyuii</name>
    <dbReference type="NCBI Taxonomy" id="2498113"/>
    <lineage>
        <taxon>Bacteria</taxon>
        <taxon>Pseudomonadati</taxon>
        <taxon>Pseudomonadota</taxon>
        <taxon>Gammaproteobacteria</taxon>
        <taxon>Enterobacterales</taxon>
        <taxon>Budviciaceae</taxon>
        <taxon>Limnobaculum</taxon>
    </lineage>
</organism>
<dbReference type="RefSeq" id="WP_130592287.1">
    <property type="nucleotide sequence ID" value="NZ_CP034752.1"/>
</dbReference>
<evidence type="ECO:0000256" key="1">
    <source>
        <dbReference type="SAM" id="MobiDB-lite"/>
    </source>
</evidence>
<dbReference type="InterPro" id="IPR009225">
    <property type="entry name" value="Phage_head_completion_GpL"/>
</dbReference>
<evidence type="ECO:0000313" key="2">
    <source>
        <dbReference type="EMBL" id="QBH97354.1"/>
    </source>
</evidence>
<dbReference type="AlphaFoldDB" id="A0A411WMB0"/>
<evidence type="ECO:0000313" key="3">
    <source>
        <dbReference type="Proteomes" id="UP000293154"/>
    </source>
</evidence>
<name>A0A411WMB0_9GAMM</name>
<proteinExistence type="predicted"/>